<keyword evidence="3" id="KW-1185">Reference proteome</keyword>
<dbReference type="PANTHER" id="PTHR36974:SF1">
    <property type="entry name" value="DOXX FAMILY MEMBRANE PROTEIN"/>
    <property type="match status" value="1"/>
</dbReference>
<proteinExistence type="predicted"/>
<evidence type="ECO:0000256" key="1">
    <source>
        <dbReference type="SAM" id="Phobius"/>
    </source>
</evidence>
<accession>A0A1W7A811</accession>
<dbReference type="RefSeq" id="WP_086041486.1">
    <property type="nucleotide sequence ID" value="NZ_CBCRZA010000011.1"/>
</dbReference>
<keyword evidence="1" id="KW-0472">Membrane</keyword>
<evidence type="ECO:0000313" key="2">
    <source>
        <dbReference type="EMBL" id="ARQ05765.1"/>
    </source>
</evidence>
<dbReference type="EMBL" id="CP021059">
    <property type="protein sequence ID" value="ARQ05765.1"/>
    <property type="molecule type" value="Genomic_DNA"/>
</dbReference>
<evidence type="ECO:0008006" key="4">
    <source>
        <dbReference type="Google" id="ProtNLM"/>
    </source>
</evidence>
<keyword evidence="1" id="KW-1133">Transmembrane helix</keyword>
<dbReference type="OrthoDB" id="327939at2"/>
<name>A0A1W7A811_9STAP</name>
<dbReference type="PANTHER" id="PTHR36974">
    <property type="entry name" value="MEMBRANE PROTEIN-RELATED"/>
    <property type="match status" value="1"/>
</dbReference>
<dbReference type="STRING" id="1855823.MCCS_00930"/>
<reference evidence="2 3" key="1">
    <citation type="journal article" date="2017" name="Int. J. Syst. Evol. Microbiol.">
        <title>Macrococcus canis sp. nov., a skin bacterium associated with infections in dogs.</title>
        <authorList>
            <person name="Gobeli Brawand S."/>
            <person name="Cotting K."/>
            <person name="Gomez-Sanz E."/>
            <person name="Collaud A."/>
            <person name="Thomann A."/>
            <person name="Brodard I."/>
            <person name="Rodriguez-Campos S."/>
            <person name="Strauss C."/>
            <person name="Perreten V."/>
        </authorList>
    </citation>
    <scope>NUCLEOTIDE SEQUENCE [LARGE SCALE GENOMIC DNA]</scope>
    <source>
        <strain evidence="2 3">KM45013</strain>
    </source>
</reference>
<dbReference type="Proteomes" id="UP000194154">
    <property type="component" value="Chromosome"/>
</dbReference>
<sequence>MKIIIRMILGILFTFAGILHFLREPNFTKIIPSYIPFKKEITYITGVMEVIMGIYLCMKRPGDNAKKWINRFLLAVLPANVYMARKQLPLGDKQLSQPVLYGRLPLQFVLMKLIKWL</sequence>
<protein>
    <recommendedName>
        <fullName evidence="4">DoxX family membrane protein</fullName>
    </recommendedName>
</protein>
<evidence type="ECO:0000313" key="3">
    <source>
        <dbReference type="Proteomes" id="UP000194154"/>
    </source>
</evidence>
<feature type="transmembrane region" description="Helical" evidence="1">
    <location>
        <begin position="41"/>
        <end position="58"/>
    </location>
</feature>
<organism evidence="2 3">
    <name type="scientific">Macrococcoides canis</name>
    <dbReference type="NCBI Taxonomy" id="1855823"/>
    <lineage>
        <taxon>Bacteria</taxon>
        <taxon>Bacillati</taxon>
        <taxon>Bacillota</taxon>
        <taxon>Bacilli</taxon>
        <taxon>Bacillales</taxon>
        <taxon>Staphylococcaceae</taxon>
        <taxon>Macrococcoides</taxon>
    </lineage>
</organism>
<keyword evidence="1" id="KW-0812">Transmembrane</keyword>
<dbReference type="AlphaFoldDB" id="A0A1W7A811"/>
<dbReference type="KEGG" id="mcak:MCCS_00930"/>
<gene>
    <name evidence="2" type="ORF">MCCS_00930</name>
</gene>
<dbReference type="GeneID" id="35294251"/>